<feature type="domain" description="Carbohydrate kinase PfkB" evidence="4">
    <location>
        <begin position="173"/>
        <end position="261"/>
    </location>
</feature>
<dbReference type="InterPro" id="IPR029056">
    <property type="entry name" value="Ribokinase-like"/>
</dbReference>
<evidence type="ECO:0000256" key="2">
    <source>
        <dbReference type="ARBA" id="ARBA00022679"/>
    </source>
</evidence>
<dbReference type="InterPro" id="IPR011611">
    <property type="entry name" value="PfkB_dom"/>
</dbReference>
<dbReference type="GO" id="GO:0016301">
    <property type="term" value="F:kinase activity"/>
    <property type="evidence" value="ECO:0007669"/>
    <property type="project" value="UniProtKB-KW"/>
</dbReference>
<evidence type="ECO:0000313" key="5">
    <source>
        <dbReference type="EMBL" id="QIX24185.1"/>
    </source>
</evidence>
<gene>
    <name evidence="5" type="ORF">FOB41_24100</name>
</gene>
<dbReference type="Pfam" id="PF00294">
    <property type="entry name" value="PfkB"/>
    <property type="match status" value="2"/>
</dbReference>
<accession>A0A6H0ZTL4</accession>
<evidence type="ECO:0000313" key="6">
    <source>
        <dbReference type="Proteomes" id="UP000500870"/>
    </source>
</evidence>
<sequence>MTNEPFVLAFGDNVVDCYSDEKVMYPGGNCVNLAAFARRAGARSAYAGAVADDAAGRAIRDALAREGVDVSRLRFLPGATAYCVIELQDGDRVFAGANLGVSIIAPETADLEFARQVDALHTGRSSHIDAWIPLIAGLTRVSYDFATIRDRAHIAPLAKHCFLAAFSGGDLGRDDALALAEFTRDAGAHWVLVTLGDRGALLLGACGLSVVPAAIVAPVDTLGAGDSFIARTLVGLLRAEAPEEALAAAAQTAALTCLAKGGFGHESPMDVDISTAMTIDEIYRTTKPAPSPVDA</sequence>
<evidence type="ECO:0000259" key="4">
    <source>
        <dbReference type="Pfam" id="PF00294"/>
    </source>
</evidence>
<name>A0A6H0ZTL4_9HYPH</name>
<evidence type="ECO:0000256" key="1">
    <source>
        <dbReference type="ARBA" id="ARBA00010688"/>
    </source>
</evidence>
<dbReference type="PANTHER" id="PTHR43320:SF3">
    <property type="entry name" value="CARBOHYDRATE KINASE PFKB DOMAIN-CONTAINING PROTEIN"/>
    <property type="match status" value="1"/>
</dbReference>
<dbReference type="PANTHER" id="PTHR43320">
    <property type="entry name" value="SUGAR KINASE"/>
    <property type="match status" value="1"/>
</dbReference>
<comment type="similarity">
    <text evidence="1">Belongs to the carbohydrate kinase PfkB family.</text>
</comment>
<proteinExistence type="inferred from homology"/>
<dbReference type="InterPro" id="IPR052700">
    <property type="entry name" value="Carb_kinase_PfkB-like"/>
</dbReference>
<keyword evidence="3 5" id="KW-0418">Kinase</keyword>
<dbReference type="SUPFAM" id="SSF53613">
    <property type="entry name" value="Ribokinase-like"/>
    <property type="match status" value="1"/>
</dbReference>
<organism evidence="5 6">
    <name type="scientific">Agrobacterium pusense</name>
    <dbReference type="NCBI Taxonomy" id="648995"/>
    <lineage>
        <taxon>Bacteria</taxon>
        <taxon>Pseudomonadati</taxon>
        <taxon>Pseudomonadota</taxon>
        <taxon>Alphaproteobacteria</taxon>
        <taxon>Hyphomicrobiales</taxon>
        <taxon>Rhizobiaceae</taxon>
        <taxon>Rhizobium/Agrobacterium group</taxon>
        <taxon>Agrobacterium</taxon>
    </lineage>
</organism>
<evidence type="ECO:0000256" key="3">
    <source>
        <dbReference type="ARBA" id="ARBA00022777"/>
    </source>
</evidence>
<dbReference type="Proteomes" id="UP000500870">
    <property type="component" value="Chromosome 3"/>
</dbReference>
<reference evidence="5 6" key="1">
    <citation type="submission" date="2020-04" db="EMBL/GenBank/DDBJ databases">
        <title>FDA dAtabase for Regulatory Grade micrObial Sequences (FDA-ARGOS): Supporting development and validation of Infectious Disease Dx tests.</title>
        <authorList>
            <person name="Sciortino C."/>
            <person name="Tallon L."/>
            <person name="Sadzewicz L."/>
            <person name="Vavikolanu K."/>
            <person name="Mehta A."/>
            <person name="Aluvathingal J."/>
            <person name="Nadendla S."/>
            <person name="Nandy P."/>
            <person name="Geyer C."/>
            <person name="Yan Y."/>
            <person name="Sichtig H."/>
        </authorList>
    </citation>
    <scope>NUCLEOTIDE SEQUENCE [LARGE SCALE GENOMIC DNA]</scope>
    <source>
        <strain evidence="5 6">FDAARGOS_633</strain>
    </source>
</reference>
<protein>
    <submittedName>
        <fullName evidence="5">Ribokinase</fullName>
    </submittedName>
</protein>
<dbReference type="AlphaFoldDB" id="A0A6H0ZTL4"/>
<keyword evidence="2" id="KW-0808">Transferase</keyword>
<dbReference type="Gene3D" id="3.40.1190.20">
    <property type="match status" value="1"/>
</dbReference>
<feature type="domain" description="Carbohydrate kinase PfkB" evidence="4">
    <location>
        <begin position="21"/>
        <end position="95"/>
    </location>
</feature>
<dbReference type="RefSeq" id="WP_052821160.1">
    <property type="nucleotide sequence ID" value="NZ_CP039896.1"/>
</dbReference>
<dbReference type="EMBL" id="CP050899">
    <property type="protein sequence ID" value="QIX24185.1"/>
    <property type="molecule type" value="Genomic_DNA"/>
</dbReference>